<dbReference type="SUPFAM" id="SSF53335">
    <property type="entry name" value="S-adenosyl-L-methionine-dependent methyltransferases"/>
    <property type="match status" value="1"/>
</dbReference>
<gene>
    <name evidence="6" type="ORF">FGU71_11950</name>
</gene>
<dbReference type="EMBL" id="VHJK01000001">
    <property type="protein sequence ID" value="TRD12505.1"/>
    <property type="molecule type" value="Genomic_DNA"/>
</dbReference>
<evidence type="ECO:0000256" key="3">
    <source>
        <dbReference type="ARBA" id="ARBA00022691"/>
    </source>
</evidence>
<dbReference type="Gene3D" id="3.40.50.150">
    <property type="entry name" value="Vaccinia Virus protein VP39"/>
    <property type="match status" value="1"/>
</dbReference>
<dbReference type="OrthoDB" id="9804590at2"/>
<feature type="active site" description="Nucleophile" evidence="4">
    <location>
        <position position="360"/>
    </location>
</feature>
<dbReference type="InterPro" id="IPR030390">
    <property type="entry name" value="MeTrfase_TrmA_AS"/>
</dbReference>
<accession>A0A547PEE4</accession>
<evidence type="ECO:0000256" key="5">
    <source>
        <dbReference type="PROSITE-ProRule" id="PRU10015"/>
    </source>
</evidence>
<evidence type="ECO:0000256" key="4">
    <source>
        <dbReference type="PROSITE-ProRule" id="PRU01024"/>
    </source>
</evidence>
<proteinExistence type="inferred from homology"/>
<protein>
    <submittedName>
        <fullName evidence="6">Class I SAM-dependent RNA methyltransferase</fullName>
    </submittedName>
</protein>
<evidence type="ECO:0000313" key="6">
    <source>
        <dbReference type="EMBL" id="TRD12505.1"/>
    </source>
</evidence>
<keyword evidence="3 4" id="KW-0949">S-adenosyl-L-methionine</keyword>
<dbReference type="AlphaFoldDB" id="A0A547PEE4"/>
<evidence type="ECO:0000256" key="2">
    <source>
        <dbReference type="ARBA" id="ARBA00022679"/>
    </source>
</evidence>
<dbReference type="InterPro" id="IPR010280">
    <property type="entry name" value="U5_MeTrfase_fam"/>
</dbReference>
<dbReference type="Proteomes" id="UP000316343">
    <property type="component" value="Unassembled WGS sequence"/>
</dbReference>
<keyword evidence="2 4" id="KW-0808">Transferase</keyword>
<organism evidence="6 7">
    <name type="scientific">Erythrobacter insulae</name>
    <dbReference type="NCBI Taxonomy" id="2584124"/>
    <lineage>
        <taxon>Bacteria</taxon>
        <taxon>Pseudomonadati</taxon>
        <taxon>Pseudomonadota</taxon>
        <taxon>Alphaproteobacteria</taxon>
        <taxon>Sphingomonadales</taxon>
        <taxon>Erythrobacteraceae</taxon>
        <taxon>Erythrobacter/Porphyrobacter group</taxon>
        <taxon>Erythrobacter</taxon>
    </lineage>
</organism>
<dbReference type="PANTHER" id="PTHR11061:SF49">
    <property type="entry name" value="23S RRNA (URACIL(1939)-C(5))-METHYLTRANSFERASE RLMD"/>
    <property type="match status" value="1"/>
</dbReference>
<dbReference type="PROSITE" id="PS01230">
    <property type="entry name" value="TRMA_1"/>
    <property type="match status" value="1"/>
</dbReference>
<dbReference type="GO" id="GO:0070475">
    <property type="term" value="P:rRNA base methylation"/>
    <property type="evidence" value="ECO:0007669"/>
    <property type="project" value="TreeGrafter"/>
</dbReference>
<evidence type="ECO:0000256" key="1">
    <source>
        <dbReference type="ARBA" id="ARBA00022603"/>
    </source>
</evidence>
<feature type="binding site" evidence="4">
    <location>
        <position position="238"/>
    </location>
    <ligand>
        <name>S-adenosyl-L-methionine</name>
        <dbReference type="ChEBI" id="CHEBI:59789"/>
    </ligand>
</feature>
<dbReference type="Gene3D" id="2.40.50.1070">
    <property type="match status" value="1"/>
</dbReference>
<keyword evidence="1 4" id="KW-0489">Methyltransferase</keyword>
<dbReference type="InterPro" id="IPR029063">
    <property type="entry name" value="SAM-dependent_MTases_sf"/>
</dbReference>
<name>A0A547PEE4_9SPHN</name>
<dbReference type="PANTHER" id="PTHR11061">
    <property type="entry name" value="RNA M5U METHYLTRANSFERASE"/>
    <property type="match status" value="1"/>
</dbReference>
<dbReference type="GO" id="GO:0070041">
    <property type="term" value="F:rRNA (uridine-C5-)-methyltransferase activity"/>
    <property type="evidence" value="ECO:0007669"/>
    <property type="project" value="TreeGrafter"/>
</dbReference>
<dbReference type="RefSeq" id="WP_142788777.1">
    <property type="nucleotide sequence ID" value="NZ_VHJK01000001.1"/>
</dbReference>
<comment type="caution">
    <text evidence="6">The sequence shown here is derived from an EMBL/GenBank/DDBJ whole genome shotgun (WGS) entry which is preliminary data.</text>
</comment>
<evidence type="ECO:0000313" key="7">
    <source>
        <dbReference type="Proteomes" id="UP000316343"/>
    </source>
</evidence>
<dbReference type="CDD" id="cd02440">
    <property type="entry name" value="AdoMet_MTases"/>
    <property type="match status" value="1"/>
</dbReference>
<feature type="active site" evidence="5">
    <location>
        <position position="360"/>
    </location>
</feature>
<keyword evidence="7" id="KW-1185">Reference proteome</keyword>
<feature type="binding site" evidence="4">
    <location>
        <position position="334"/>
    </location>
    <ligand>
        <name>S-adenosyl-L-methionine</name>
        <dbReference type="ChEBI" id="CHEBI:59789"/>
    </ligand>
</feature>
<feature type="binding site" evidence="4">
    <location>
        <position position="265"/>
    </location>
    <ligand>
        <name>S-adenosyl-L-methionine</name>
        <dbReference type="ChEBI" id="CHEBI:59789"/>
    </ligand>
</feature>
<feature type="binding site" evidence="4">
    <location>
        <position position="288"/>
    </location>
    <ligand>
        <name>S-adenosyl-L-methionine</name>
        <dbReference type="ChEBI" id="CHEBI:59789"/>
    </ligand>
</feature>
<sequence length="402" mass="42997">MSNSEQIIRIAAKGDGVTATGQHVSGALPGDEVDAGKITAKGGHHVAPPCPHFGPCGGCLLQHADEATLCAFARDRVVNAAAGQDLNIGELLKEHLSPPKSRRRATLHAMRTGKSALIGYREAGSHRIVDLRECHVITPELAELVGPLRGFIGRYGPRKGAVDVQLSLCDQGVDVGLTNFPLDGLEAIEASLDFARERNLARLTLDQGYGPESQWEPDRVTVTLGNVPVALPSGAFLQATHDAENLMIEDAREWLSGAGLIADLFSGLGTFAFALREGREGRKVLAVEADQAAHLACKAASKLAGGTVHALHRDLFRSPLMPDELNRFDAVLLDPPRAGAKDQIEQIAASSVGRVVYISCNPSSWARDAATLTGTGFKLAKLRPIGQFRWSNHVELVSLFER</sequence>
<dbReference type="PROSITE" id="PS51687">
    <property type="entry name" value="SAM_MT_RNA_M5U"/>
    <property type="match status" value="1"/>
</dbReference>
<reference evidence="6 7" key="1">
    <citation type="submission" date="2019-06" db="EMBL/GenBank/DDBJ databases">
        <title>Erythrobacter insulae sp. nov., isolated from a tidal flat.</title>
        <authorList>
            <person name="Yoon J.-H."/>
        </authorList>
    </citation>
    <scope>NUCLEOTIDE SEQUENCE [LARGE SCALE GENOMIC DNA]</scope>
    <source>
        <strain evidence="6 7">JBTF-M21</strain>
    </source>
</reference>
<comment type="similarity">
    <text evidence="4">Belongs to the class I-like SAM-binding methyltransferase superfamily. RNA M5U methyltransferase family.</text>
</comment>
<dbReference type="Pfam" id="PF05958">
    <property type="entry name" value="tRNA_U5-meth_tr"/>
    <property type="match status" value="1"/>
</dbReference>